<proteinExistence type="predicted"/>
<dbReference type="EMBL" id="CAJGYO010000014">
    <property type="protein sequence ID" value="CAD6268940.1"/>
    <property type="molecule type" value="Genomic_DNA"/>
</dbReference>
<evidence type="ECO:0000313" key="2">
    <source>
        <dbReference type="Proteomes" id="UP000604825"/>
    </source>
</evidence>
<protein>
    <submittedName>
        <fullName evidence="1">Uncharacterized protein</fullName>
    </submittedName>
</protein>
<evidence type="ECO:0000313" key="1">
    <source>
        <dbReference type="EMBL" id="CAD6268940.1"/>
    </source>
</evidence>
<gene>
    <name evidence="1" type="ORF">NCGR_LOCUS52245</name>
</gene>
<dbReference type="Proteomes" id="UP000604825">
    <property type="component" value="Unassembled WGS sequence"/>
</dbReference>
<sequence length="111" mass="12560">MSQVQQTFLCYLYNYATQGHGIVAALEVTVGLSNVQSASVEFHEREQMSELMGDNEALMVGYLQREPVFSSKFLMLQINIKVAIDLCKYATIKCTDLGQKIVCWEDLTEEL</sequence>
<dbReference type="AlphaFoldDB" id="A0A811RG57"/>
<organism evidence="1 2">
    <name type="scientific">Miscanthus lutarioriparius</name>
    <dbReference type="NCBI Taxonomy" id="422564"/>
    <lineage>
        <taxon>Eukaryota</taxon>
        <taxon>Viridiplantae</taxon>
        <taxon>Streptophyta</taxon>
        <taxon>Embryophyta</taxon>
        <taxon>Tracheophyta</taxon>
        <taxon>Spermatophyta</taxon>
        <taxon>Magnoliopsida</taxon>
        <taxon>Liliopsida</taxon>
        <taxon>Poales</taxon>
        <taxon>Poaceae</taxon>
        <taxon>PACMAD clade</taxon>
        <taxon>Panicoideae</taxon>
        <taxon>Andropogonodae</taxon>
        <taxon>Andropogoneae</taxon>
        <taxon>Saccharinae</taxon>
        <taxon>Miscanthus</taxon>
    </lineage>
</organism>
<comment type="caution">
    <text evidence="1">The sequence shown here is derived from an EMBL/GenBank/DDBJ whole genome shotgun (WGS) entry which is preliminary data.</text>
</comment>
<reference evidence="1" key="1">
    <citation type="submission" date="2020-10" db="EMBL/GenBank/DDBJ databases">
        <authorList>
            <person name="Han B."/>
            <person name="Lu T."/>
            <person name="Zhao Q."/>
            <person name="Huang X."/>
            <person name="Zhao Y."/>
        </authorList>
    </citation>
    <scope>NUCLEOTIDE SEQUENCE</scope>
</reference>
<keyword evidence="2" id="KW-1185">Reference proteome</keyword>
<name>A0A811RG57_9POAL</name>
<accession>A0A811RG57</accession>